<dbReference type="SUPFAM" id="SSF53067">
    <property type="entry name" value="Actin-like ATPase domain"/>
    <property type="match status" value="2"/>
</dbReference>
<accession>A0A2J5HGV4</accession>
<dbReference type="Proteomes" id="UP000235023">
    <property type="component" value="Unassembled WGS sequence"/>
</dbReference>
<dbReference type="Gene3D" id="3.90.640.10">
    <property type="entry name" value="Actin, Chain A, domain 4"/>
    <property type="match status" value="1"/>
</dbReference>
<dbReference type="EMBL" id="KZ559624">
    <property type="protein sequence ID" value="PLN76212.1"/>
    <property type="molecule type" value="Genomic_DNA"/>
</dbReference>
<dbReference type="Gene3D" id="3.30.420.40">
    <property type="match status" value="2"/>
</dbReference>
<dbReference type="AlphaFoldDB" id="A0A2J5HGV4"/>
<dbReference type="InterPro" id="IPR043129">
    <property type="entry name" value="ATPase_NBD"/>
</dbReference>
<protein>
    <submittedName>
        <fullName evidence="2">Actin-like ATPase domain-containing protein</fullName>
    </submittedName>
</protein>
<reference evidence="3" key="1">
    <citation type="submission" date="2017-12" db="EMBL/GenBank/DDBJ databases">
        <authorList>
            <consortium name="DOE Joint Genome Institute"/>
            <person name="Mondo S.J."/>
            <person name="Kjaerbolling I."/>
            <person name="Vesth T.C."/>
            <person name="Frisvad J.C."/>
            <person name="Nybo J.L."/>
            <person name="Theobald S."/>
            <person name="Kuo A."/>
            <person name="Bowyer P."/>
            <person name="Matsuda Y."/>
            <person name="Lyhne E.K."/>
            <person name="Kogle M.E."/>
            <person name="Clum A."/>
            <person name="Lipzen A."/>
            <person name="Salamov A."/>
            <person name="Ngan C.Y."/>
            <person name="Daum C."/>
            <person name="Chiniquy J."/>
            <person name="Barry K."/>
            <person name="LaButti K."/>
            <person name="Haridas S."/>
            <person name="Simmons B.A."/>
            <person name="Magnuson J.K."/>
            <person name="Mortensen U.H."/>
            <person name="Larsen T.O."/>
            <person name="Grigoriev I.V."/>
            <person name="Baker S.E."/>
            <person name="Andersen M.R."/>
            <person name="Nordberg H.P."/>
            <person name="Cantor M.N."/>
            <person name="Hua S.X."/>
        </authorList>
    </citation>
    <scope>NUCLEOTIDE SEQUENCE [LARGE SCALE GENOMIC DNA]</scope>
    <source>
        <strain evidence="3">IBT 19404</strain>
    </source>
</reference>
<dbReference type="PANTHER" id="PTHR14187:SF81">
    <property type="entry name" value="HSP70 FAMILY PROTEIN (AFU_ORTHOLOGUE AFUA_4G14040)"/>
    <property type="match status" value="1"/>
</dbReference>
<organism evidence="2 3">
    <name type="scientific">Aspergillus taichungensis</name>
    <dbReference type="NCBI Taxonomy" id="482145"/>
    <lineage>
        <taxon>Eukaryota</taxon>
        <taxon>Fungi</taxon>
        <taxon>Dikarya</taxon>
        <taxon>Ascomycota</taxon>
        <taxon>Pezizomycotina</taxon>
        <taxon>Eurotiomycetes</taxon>
        <taxon>Eurotiomycetidae</taxon>
        <taxon>Eurotiales</taxon>
        <taxon>Aspergillaceae</taxon>
        <taxon>Aspergillus</taxon>
        <taxon>Aspergillus subgen. Circumdati</taxon>
    </lineage>
</organism>
<gene>
    <name evidence="2" type="ORF">BDW42DRAFT_188786</name>
</gene>
<dbReference type="PANTHER" id="PTHR14187">
    <property type="entry name" value="ALPHA KINASE/ELONGATION FACTOR 2 KINASE"/>
    <property type="match status" value="1"/>
</dbReference>
<dbReference type="OrthoDB" id="2963168at2759"/>
<dbReference type="CDD" id="cd10170">
    <property type="entry name" value="ASKHA_NBD_HSP70"/>
    <property type="match status" value="1"/>
</dbReference>
<name>A0A2J5HGV4_9EURO</name>
<proteinExistence type="predicted"/>
<sequence length="574" mass="63419">MATNNSMGSMDKWSGRSSSGSKPDRIPGRIIVSVDYGTTATSFFLAEGQTDLSALDFIRTWPGNIESSKLPSSIAYQCDNSSFSMRSPCWGFELEHGMNAYSWTKLLLDGLEASADFDDEILTSMTSHEIVHPGQKQAVEVVSDYLRHVLVYAWSFMRSHISCFDQVPRDVRFTVPATWSQEARDSTERAVAQQWVGRGPEDTLATLFEPEAAARDGILVCDCGGGTVDIATYLVTDHRSFNMLKLTCVQGAKCGGTAIDSRLYDLMRQRLPRAFSRLNHLIAPGSQFMGVFEKAKQEFGLDVPLRPVRLPLKPRTEGLDLTLPYYDSEFGTLILSTKDLQDLFDPVISKIVALINSQIMAAGKAFGSPVINRIFLVGGVASSPYVQRAIHRCFDTPGKLTVTVPRDLDPALAVGAGSILHGLRCHYPSVLSSPRHYGLGSCQSPDMVQYGDRMVTWVVAKGENLRHGEVRIRTLYRSFVDHDATVMAIPVYSYEEPHRPDTAEDHAVELAGFIVADMSTNNLNGFNRVTTPEGTVYLLENRVETVFNARSGTLHFEVMALDAIIGTLTLPIRR</sequence>
<evidence type="ECO:0000256" key="1">
    <source>
        <dbReference type="SAM" id="MobiDB-lite"/>
    </source>
</evidence>
<evidence type="ECO:0000313" key="3">
    <source>
        <dbReference type="Proteomes" id="UP000235023"/>
    </source>
</evidence>
<keyword evidence="3" id="KW-1185">Reference proteome</keyword>
<feature type="region of interest" description="Disordered" evidence="1">
    <location>
        <begin position="1"/>
        <end position="24"/>
    </location>
</feature>
<evidence type="ECO:0000313" key="2">
    <source>
        <dbReference type="EMBL" id="PLN76212.1"/>
    </source>
</evidence>
<dbReference type="PRINTS" id="PR00301">
    <property type="entry name" value="HEATSHOCK70"/>
</dbReference>